<feature type="chain" id="PRO_5031494332" evidence="1">
    <location>
        <begin position="23"/>
        <end position="54"/>
    </location>
</feature>
<keyword evidence="1" id="KW-0732">Signal</keyword>
<evidence type="ECO:0000313" key="2">
    <source>
        <dbReference type="EMBL" id="MBA2225834.1"/>
    </source>
</evidence>
<accession>A0A7V9ABD8</accession>
<organism evidence="2 3">
    <name type="scientific">Thermogemmata fonticola</name>
    <dbReference type="NCBI Taxonomy" id="2755323"/>
    <lineage>
        <taxon>Bacteria</taxon>
        <taxon>Pseudomonadati</taxon>
        <taxon>Planctomycetota</taxon>
        <taxon>Planctomycetia</taxon>
        <taxon>Gemmatales</taxon>
        <taxon>Gemmataceae</taxon>
        <taxon>Thermogemmata</taxon>
    </lineage>
</organism>
<name>A0A7V9ABD8_9BACT</name>
<gene>
    <name evidence="2" type="ORF">H0921_06610</name>
</gene>
<dbReference type="AlphaFoldDB" id="A0A7V9ABD8"/>
<reference evidence="2 3" key="1">
    <citation type="submission" date="2020-07" db="EMBL/GenBank/DDBJ databases">
        <title>Thermogemmata thermophila gen. nov., sp. nov., a novel moderate thermophilic planctomycete from a Kamchatka hot spring.</title>
        <authorList>
            <person name="Elcheninov A.G."/>
            <person name="Podosokorskaya O.A."/>
            <person name="Kovaleva O.L."/>
            <person name="Novikov A."/>
            <person name="Bonch-Osmolovskaya E.A."/>
            <person name="Toshchakov S.V."/>
            <person name="Kublanov I.V."/>
        </authorList>
    </citation>
    <scope>NUCLEOTIDE SEQUENCE [LARGE SCALE GENOMIC DNA]</scope>
    <source>
        <strain evidence="2 3">2918</strain>
    </source>
</reference>
<evidence type="ECO:0000313" key="3">
    <source>
        <dbReference type="Proteomes" id="UP000542342"/>
    </source>
</evidence>
<dbReference type="RefSeq" id="WP_194537269.1">
    <property type="nucleotide sequence ID" value="NZ_JACEFB010000003.1"/>
</dbReference>
<dbReference type="Proteomes" id="UP000542342">
    <property type="component" value="Unassembled WGS sequence"/>
</dbReference>
<protein>
    <submittedName>
        <fullName evidence="2">Uncharacterized protein</fullName>
    </submittedName>
</protein>
<dbReference type="EMBL" id="JACEFB010000003">
    <property type="protein sequence ID" value="MBA2225834.1"/>
    <property type="molecule type" value="Genomic_DNA"/>
</dbReference>
<feature type="signal peptide" evidence="1">
    <location>
        <begin position="1"/>
        <end position="22"/>
    </location>
</feature>
<keyword evidence="3" id="KW-1185">Reference proteome</keyword>
<evidence type="ECO:0000256" key="1">
    <source>
        <dbReference type="SAM" id="SignalP"/>
    </source>
</evidence>
<proteinExistence type="predicted"/>
<sequence length="54" mass="5613">MRVTFGLGLALATLALPATSVADDIKSGPDKRIGGAFDVKVVTGENKGRTMCYV</sequence>
<comment type="caution">
    <text evidence="2">The sequence shown here is derived from an EMBL/GenBank/DDBJ whole genome shotgun (WGS) entry which is preliminary data.</text>
</comment>